<evidence type="ECO:0000313" key="5">
    <source>
        <dbReference type="EMBL" id="KKF37950.1"/>
    </source>
</evidence>
<keyword evidence="6" id="KW-1185">Reference proteome</keyword>
<dbReference type="PANTHER" id="PTHR35936">
    <property type="entry name" value="MEMBRANE-BOUND LYTIC MUREIN TRANSGLYCOSYLASE F"/>
    <property type="match status" value="1"/>
</dbReference>
<reference evidence="5 6" key="1">
    <citation type="submission" date="2015-01" db="EMBL/GenBank/DDBJ databases">
        <title>Erwinia tracheiphila.</title>
        <authorList>
            <person name="Shapiro L.R."/>
        </authorList>
    </citation>
    <scope>NUCLEOTIDE SEQUENCE [LARGE SCALE GENOMIC DNA]</scope>
    <source>
        <strain evidence="5 6">BuffGH</strain>
    </source>
</reference>
<feature type="domain" description="Solute-binding protein family 3/N-terminal" evidence="4">
    <location>
        <begin position="41"/>
        <end position="265"/>
    </location>
</feature>
<accession>A0A0M2KEZ4</accession>
<dbReference type="PANTHER" id="PTHR35936:SF19">
    <property type="entry name" value="AMINO-ACID-BINDING PROTEIN YXEM-RELATED"/>
    <property type="match status" value="1"/>
</dbReference>
<evidence type="ECO:0000259" key="4">
    <source>
        <dbReference type="SMART" id="SM00062"/>
    </source>
</evidence>
<feature type="signal peptide" evidence="3">
    <location>
        <begin position="1"/>
        <end position="29"/>
    </location>
</feature>
<dbReference type="SMART" id="SM00062">
    <property type="entry name" value="PBPb"/>
    <property type="match status" value="1"/>
</dbReference>
<keyword evidence="2 3" id="KW-0732">Signal</keyword>
<dbReference type="Gene3D" id="3.40.190.10">
    <property type="entry name" value="Periplasmic binding protein-like II"/>
    <property type="match status" value="2"/>
</dbReference>
<proteinExistence type="inferred from homology"/>
<sequence length="266" mass="29717">MTSGHNETITMIKTGCVTLLLMAASGASAQSHLDQVLQSNVLNVCTTGDYRPYSLLRANGRYEGIDVTMAQSLAASLNAQIKWVPTTWKTLMQDFLDKHCDIAVGGISVTLKRQQSAWFASSLGSDGKIPLVRCVDKAQYRTVEQLNRTSVRLIEPAGGTNEAFVRTVLPRASLTLFHDNVTIFQQLVNKKADVMITDASEAQYQQKHYPQLCAVNPQRPMQYGEKAWMLPRDDMSWKLYVDQWLHLSLASGEYQKVAGEWLSSEK</sequence>
<comment type="similarity">
    <text evidence="1">Belongs to the bacterial solute-binding protein 3 family.</text>
</comment>
<dbReference type="Pfam" id="PF00497">
    <property type="entry name" value="SBP_bac_3"/>
    <property type="match status" value="1"/>
</dbReference>
<evidence type="ECO:0000313" key="6">
    <source>
        <dbReference type="Proteomes" id="UP000033924"/>
    </source>
</evidence>
<dbReference type="STRING" id="65700.SY86_21775"/>
<gene>
    <name evidence="5" type="ORF">SY86_21775</name>
</gene>
<name>A0A0M2KEZ4_9GAMM</name>
<dbReference type="EMBL" id="JXNU01000003">
    <property type="protein sequence ID" value="KKF37950.1"/>
    <property type="molecule type" value="Genomic_DNA"/>
</dbReference>
<evidence type="ECO:0000256" key="2">
    <source>
        <dbReference type="ARBA" id="ARBA00022729"/>
    </source>
</evidence>
<evidence type="ECO:0000256" key="3">
    <source>
        <dbReference type="SAM" id="SignalP"/>
    </source>
</evidence>
<dbReference type="InterPro" id="IPR001638">
    <property type="entry name" value="Solute-binding_3/MltF_N"/>
</dbReference>
<dbReference type="PATRIC" id="fig|65700.7.peg.5422"/>
<comment type="caution">
    <text evidence="5">The sequence shown here is derived from an EMBL/GenBank/DDBJ whole genome shotgun (WGS) entry which is preliminary data.</text>
</comment>
<protein>
    <submittedName>
        <fullName evidence="5">ArtI protein</fullName>
    </submittedName>
</protein>
<dbReference type="AlphaFoldDB" id="A0A0M2KEZ4"/>
<dbReference type="Proteomes" id="UP000033924">
    <property type="component" value="Unassembled WGS sequence"/>
</dbReference>
<feature type="chain" id="PRO_5005636097" evidence="3">
    <location>
        <begin position="30"/>
        <end position="266"/>
    </location>
</feature>
<dbReference type="SUPFAM" id="SSF53850">
    <property type="entry name" value="Periplasmic binding protein-like II"/>
    <property type="match status" value="1"/>
</dbReference>
<organism evidence="5 6">
    <name type="scientific">Erwinia tracheiphila</name>
    <dbReference type="NCBI Taxonomy" id="65700"/>
    <lineage>
        <taxon>Bacteria</taxon>
        <taxon>Pseudomonadati</taxon>
        <taxon>Pseudomonadota</taxon>
        <taxon>Gammaproteobacteria</taxon>
        <taxon>Enterobacterales</taxon>
        <taxon>Erwiniaceae</taxon>
        <taxon>Erwinia</taxon>
    </lineage>
</organism>
<evidence type="ECO:0000256" key="1">
    <source>
        <dbReference type="ARBA" id="ARBA00010333"/>
    </source>
</evidence>